<sequence length="77" mass="8959">MWSHAHHDNSVISYPIQLGWREEDNKFTFSGSKVISYLLYRRKNEDDLEYGESALDDSSSDSSLEASDYENDYDEEA</sequence>
<keyword evidence="3" id="KW-1185">Reference proteome</keyword>
<feature type="compositionally biased region" description="Acidic residues" evidence="1">
    <location>
        <begin position="50"/>
        <end position="59"/>
    </location>
</feature>
<comment type="caution">
    <text evidence="2">The sequence shown here is derived from an EMBL/GenBank/DDBJ whole genome shotgun (WGS) entry which is preliminary data.</text>
</comment>
<name>A0AAW1K1P2_POPJA</name>
<dbReference type="EMBL" id="JASPKY010000282">
    <property type="protein sequence ID" value="KAK9711310.1"/>
    <property type="molecule type" value="Genomic_DNA"/>
</dbReference>
<feature type="region of interest" description="Disordered" evidence="1">
    <location>
        <begin position="50"/>
        <end position="77"/>
    </location>
</feature>
<evidence type="ECO:0000256" key="1">
    <source>
        <dbReference type="SAM" id="MobiDB-lite"/>
    </source>
</evidence>
<gene>
    <name evidence="2" type="ORF">QE152_g25535</name>
</gene>
<evidence type="ECO:0000313" key="3">
    <source>
        <dbReference type="Proteomes" id="UP001458880"/>
    </source>
</evidence>
<evidence type="ECO:0000313" key="2">
    <source>
        <dbReference type="EMBL" id="KAK9711310.1"/>
    </source>
</evidence>
<reference evidence="2 3" key="1">
    <citation type="journal article" date="2024" name="BMC Genomics">
        <title>De novo assembly and annotation of Popillia japonica's genome with initial clues to its potential as an invasive pest.</title>
        <authorList>
            <person name="Cucini C."/>
            <person name="Boschi S."/>
            <person name="Funari R."/>
            <person name="Cardaioli E."/>
            <person name="Iannotti N."/>
            <person name="Marturano G."/>
            <person name="Paoli F."/>
            <person name="Bruttini M."/>
            <person name="Carapelli A."/>
            <person name="Frati F."/>
            <person name="Nardi F."/>
        </authorList>
    </citation>
    <scope>NUCLEOTIDE SEQUENCE [LARGE SCALE GENOMIC DNA]</scope>
    <source>
        <strain evidence="2">DMR45628</strain>
    </source>
</reference>
<dbReference type="Proteomes" id="UP001458880">
    <property type="component" value="Unassembled WGS sequence"/>
</dbReference>
<proteinExistence type="predicted"/>
<accession>A0AAW1K1P2</accession>
<feature type="compositionally biased region" description="Acidic residues" evidence="1">
    <location>
        <begin position="67"/>
        <end position="77"/>
    </location>
</feature>
<organism evidence="2 3">
    <name type="scientific">Popillia japonica</name>
    <name type="common">Japanese beetle</name>
    <dbReference type="NCBI Taxonomy" id="7064"/>
    <lineage>
        <taxon>Eukaryota</taxon>
        <taxon>Metazoa</taxon>
        <taxon>Ecdysozoa</taxon>
        <taxon>Arthropoda</taxon>
        <taxon>Hexapoda</taxon>
        <taxon>Insecta</taxon>
        <taxon>Pterygota</taxon>
        <taxon>Neoptera</taxon>
        <taxon>Endopterygota</taxon>
        <taxon>Coleoptera</taxon>
        <taxon>Polyphaga</taxon>
        <taxon>Scarabaeiformia</taxon>
        <taxon>Scarabaeidae</taxon>
        <taxon>Rutelinae</taxon>
        <taxon>Popillia</taxon>
    </lineage>
</organism>
<protein>
    <submittedName>
        <fullName evidence="2">Uncharacterized protein</fullName>
    </submittedName>
</protein>
<dbReference type="AlphaFoldDB" id="A0AAW1K1P2"/>